<dbReference type="GO" id="GO:0004329">
    <property type="term" value="F:formate-tetrahydrofolate ligase activity"/>
    <property type="evidence" value="ECO:0007669"/>
    <property type="project" value="UniProtKB-EC"/>
</dbReference>
<comment type="pathway">
    <text evidence="1">One-carbon metabolism; tetrahydrofolate interconversion.</text>
</comment>
<dbReference type="Proteomes" id="UP000681720">
    <property type="component" value="Unassembled WGS sequence"/>
</dbReference>
<evidence type="ECO:0000256" key="1">
    <source>
        <dbReference type="ARBA" id="ARBA00004777"/>
    </source>
</evidence>
<dbReference type="Gene3D" id="3.40.50.300">
    <property type="entry name" value="P-loop containing nucleotide triphosphate hydrolases"/>
    <property type="match status" value="1"/>
</dbReference>
<dbReference type="EC" id="6.3.4.3" evidence="2"/>
<dbReference type="GO" id="GO:0005524">
    <property type="term" value="F:ATP binding"/>
    <property type="evidence" value="ECO:0007669"/>
    <property type="project" value="UniProtKB-KW"/>
</dbReference>
<reference evidence="7" key="1">
    <citation type="submission" date="2021-02" db="EMBL/GenBank/DDBJ databases">
        <authorList>
            <person name="Nowell W R."/>
        </authorList>
    </citation>
    <scope>NUCLEOTIDE SEQUENCE</scope>
</reference>
<dbReference type="Gene3D" id="3.10.410.10">
    <property type="entry name" value="Formyltetrahydrofolate synthetase, domain 3"/>
    <property type="match status" value="1"/>
</dbReference>
<dbReference type="GO" id="GO:0006730">
    <property type="term" value="P:one-carbon metabolic process"/>
    <property type="evidence" value="ECO:0007669"/>
    <property type="project" value="UniProtKB-KW"/>
</dbReference>
<evidence type="ECO:0000256" key="5">
    <source>
        <dbReference type="ARBA" id="ARBA00022741"/>
    </source>
</evidence>
<evidence type="ECO:0000313" key="7">
    <source>
        <dbReference type="EMBL" id="CAF3864821.1"/>
    </source>
</evidence>
<gene>
    <name evidence="7" type="ORF">GIL414_LOCUS4694</name>
</gene>
<accession>A0A8S2KQK4</accession>
<dbReference type="Pfam" id="PF01268">
    <property type="entry name" value="FTHFS"/>
    <property type="match status" value="1"/>
</dbReference>
<evidence type="ECO:0000256" key="2">
    <source>
        <dbReference type="ARBA" id="ARBA00012295"/>
    </source>
</evidence>
<sequence length="255" mass="28048">MDIKCRYSGLVPNCVVLVATMRALKVHGGGPKVEAGTPLPAEYSQENLPLLERGAQNLIKQIENARYFGVPVVVAINRFKSDTQAEIDLVKRLSIENGAFDAVMADHWAKGGSGATELASAVEQACLQTTDFKFLYELKLPIEEKIRIIARKIYGADDIKLSEMAEKRISLFTKQGFGDLPICMAKTHLSLSHDPSLKGCPKNFTLPIRDIRASIGAGFLYPLVGEMSTIPGLPTRPCFYDIDIDPVTEEIYGLF</sequence>
<proteinExistence type="predicted"/>
<keyword evidence="5" id="KW-0547">Nucleotide-binding</keyword>
<comment type="caution">
    <text evidence="7">The sequence shown here is derived from an EMBL/GenBank/DDBJ whole genome shotgun (WGS) entry which is preliminary data.</text>
</comment>
<protein>
    <recommendedName>
        <fullName evidence="2">formate--tetrahydrofolate ligase</fullName>
        <ecNumber evidence="2">6.3.4.3</ecNumber>
    </recommendedName>
</protein>
<dbReference type="FunFam" id="3.10.410.10:FF:000001">
    <property type="entry name" value="Putative formate--tetrahydrofolate ligase"/>
    <property type="match status" value="1"/>
</dbReference>
<keyword evidence="4" id="KW-0436">Ligase</keyword>
<dbReference type="InterPro" id="IPR000559">
    <property type="entry name" value="Formate_THF_ligase"/>
</dbReference>
<keyword evidence="3" id="KW-0554">One-carbon metabolism</keyword>
<keyword evidence="6" id="KW-0067">ATP-binding</keyword>
<name>A0A8S2KQK4_9BILA</name>
<organism evidence="7 8">
    <name type="scientific">Rotaria magnacalcarata</name>
    <dbReference type="NCBI Taxonomy" id="392030"/>
    <lineage>
        <taxon>Eukaryota</taxon>
        <taxon>Metazoa</taxon>
        <taxon>Spiralia</taxon>
        <taxon>Gnathifera</taxon>
        <taxon>Rotifera</taxon>
        <taxon>Eurotatoria</taxon>
        <taxon>Bdelloidea</taxon>
        <taxon>Philodinida</taxon>
        <taxon>Philodinidae</taxon>
        <taxon>Rotaria</taxon>
    </lineage>
</organism>
<evidence type="ECO:0000256" key="6">
    <source>
        <dbReference type="ARBA" id="ARBA00022840"/>
    </source>
</evidence>
<evidence type="ECO:0000313" key="8">
    <source>
        <dbReference type="Proteomes" id="UP000681720"/>
    </source>
</evidence>
<dbReference type="AlphaFoldDB" id="A0A8S2KQK4"/>
<dbReference type="SUPFAM" id="SSF52540">
    <property type="entry name" value="P-loop containing nucleoside triphosphate hydrolases"/>
    <property type="match status" value="1"/>
</dbReference>
<evidence type="ECO:0000256" key="4">
    <source>
        <dbReference type="ARBA" id="ARBA00022598"/>
    </source>
</evidence>
<dbReference type="InterPro" id="IPR027417">
    <property type="entry name" value="P-loop_NTPase"/>
</dbReference>
<dbReference type="EMBL" id="CAJOBJ010001162">
    <property type="protein sequence ID" value="CAF3864821.1"/>
    <property type="molecule type" value="Genomic_DNA"/>
</dbReference>
<evidence type="ECO:0000256" key="3">
    <source>
        <dbReference type="ARBA" id="ARBA00022563"/>
    </source>
</evidence>